<dbReference type="RefSeq" id="WP_387417418.1">
    <property type="nucleotide sequence ID" value="NZ_JBIASD010000042.1"/>
</dbReference>
<gene>
    <name evidence="1" type="ORF">ACFYXI_37155</name>
</gene>
<evidence type="ECO:0000313" key="1">
    <source>
        <dbReference type="EMBL" id="MFF3671227.1"/>
    </source>
</evidence>
<reference evidence="1 2" key="1">
    <citation type="submission" date="2024-10" db="EMBL/GenBank/DDBJ databases">
        <title>The Natural Products Discovery Center: Release of the First 8490 Sequenced Strains for Exploring Actinobacteria Biosynthetic Diversity.</title>
        <authorList>
            <person name="Kalkreuter E."/>
            <person name="Kautsar S.A."/>
            <person name="Yang D."/>
            <person name="Bader C.D."/>
            <person name="Teijaro C.N."/>
            <person name="Fluegel L."/>
            <person name="Davis C.M."/>
            <person name="Simpson J.R."/>
            <person name="Lauterbach L."/>
            <person name="Steele A.D."/>
            <person name="Gui C."/>
            <person name="Meng S."/>
            <person name="Li G."/>
            <person name="Viehrig K."/>
            <person name="Ye F."/>
            <person name="Su P."/>
            <person name="Kiefer A.F."/>
            <person name="Nichols A."/>
            <person name="Cepeda A.J."/>
            <person name="Yan W."/>
            <person name="Fan B."/>
            <person name="Jiang Y."/>
            <person name="Adhikari A."/>
            <person name="Zheng C.-J."/>
            <person name="Schuster L."/>
            <person name="Cowan T.M."/>
            <person name="Smanski M.J."/>
            <person name="Chevrette M.G."/>
            <person name="De Carvalho L.P.S."/>
            <person name="Shen B."/>
        </authorList>
    </citation>
    <scope>NUCLEOTIDE SEQUENCE [LARGE SCALE GENOMIC DNA]</scope>
    <source>
        <strain evidence="1 2">NPDC002173</strain>
    </source>
</reference>
<name>A0ABW6T1U7_9ACTN</name>
<evidence type="ECO:0000313" key="2">
    <source>
        <dbReference type="Proteomes" id="UP001602013"/>
    </source>
</evidence>
<protein>
    <submittedName>
        <fullName evidence="1">Uncharacterized protein</fullName>
    </submittedName>
</protein>
<proteinExistence type="predicted"/>
<dbReference type="EMBL" id="JBIASD010000042">
    <property type="protein sequence ID" value="MFF3671227.1"/>
    <property type="molecule type" value="Genomic_DNA"/>
</dbReference>
<comment type="caution">
    <text evidence="1">The sequence shown here is derived from an EMBL/GenBank/DDBJ whole genome shotgun (WGS) entry which is preliminary data.</text>
</comment>
<accession>A0ABW6T1U7</accession>
<organism evidence="1 2">
    <name type="scientific">Microtetraspora malaysiensis</name>
    <dbReference type="NCBI Taxonomy" id="161358"/>
    <lineage>
        <taxon>Bacteria</taxon>
        <taxon>Bacillati</taxon>
        <taxon>Actinomycetota</taxon>
        <taxon>Actinomycetes</taxon>
        <taxon>Streptosporangiales</taxon>
        <taxon>Streptosporangiaceae</taxon>
        <taxon>Microtetraspora</taxon>
    </lineage>
</organism>
<sequence length="71" mass="8120">MHARQLEAALDPPHATFTGKPVWVGPKAREFAEELTNRRVRLRSLVQRIVSDLETEFMATPEKVRRSPTGH</sequence>
<dbReference type="Proteomes" id="UP001602013">
    <property type="component" value="Unassembled WGS sequence"/>
</dbReference>
<keyword evidence="2" id="KW-1185">Reference proteome</keyword>